<feature type="transmembrane region" description="Helical" evidence="9">
    <location>
        <begin position="326"/>
        <end position="349"/>
    </location>
</feature>
<dbReference type="CDD" id="cd08760">
    <property type="entry name" value="Cyt_b561_FRRS1_like"/>
    <property type="match status" value="1"/>
</dbReference>
<evidence type="ECO:0000256" key="6">
    <source>
        <dbReference type="ARBA" id="ARBA00022989"/>
    </source>
</evidence>
<dbReference type="PROSITE" id="PS50836">
    <property type="entry name" value="DOMON"/>
    <property type="match status" value="1"/>
</dbReference>
<keyword evidence="13" id="KW-1185">Reference proteome</keyword>
<reference evidence="14" key="1">
    <citation type="submission" date="2022-11" db="UniProtKB">
        <authorList>
            <consortium name="WormBaseParasite"/>
        </authorList>
    </citation>
    <scope>IDENTIFICATION</scope>
</reference>
<protein>
    <submittedName>
        <fullName evidence="14">Ferric-chelate reductase 1</fullName>
    </submittedName>
</protein>
<feature type="transmembrane region" description="Helical" evidence="9">
    <location>
        <begin position="444"/>
        <end position="465"/>
    </location>
</feature>
<dbReference type="InterPro" id="IPR006593">
    <property type="entry name" value="Cyt_b561/ferric_Rdtase_TM"/>
</dbReference>
<evidence type="ECO:0000259" key="11">
    <source>
        <dbReference type="PROSITE" id="PS50836"/>
    </source>
</evidence>
<evidence type="ECO:0000256" key="10">
    <source>
        <dbReference type="SAM" id="SignalP"/>
    </source>
</evidence>
<name>A0A915ENE1_9BILA</name>
<evidence type="ECO:0000313" key="13">
    <source>
        <dbReference type="Proteomes" id="UP000887574"/>
    </source>
</evidence>
<feature type="chain" id="PRO_5036724466" evidence="10">
    <location>
        <begin position="21"/>
        <end position="469"/>
    </location>
</feature>
<dbReference type="AlphaFoldDB" id="A0A915ENE1"/>
<dbReference type="WBParaSite" id="jg7198">
    <property type="protein sequence ID" value="jg7198"/>
    <property type="gene ID" value="jg7198"/>
</dbReference>
<keyword evidence="5" id="KW-0249">Electron transport</keyword>
<proteinExistence type="predicted"/>
<organism evidence="13 14">
    <name type="scientific">Ditylenchus dipsaci</name>
    <dbReference type="NCBI Taxonomy" id="166011"/>
    <lineage>
        <taxon>Eukaryota</taxon>
        <taxon>Metazoa</taxon>
        <taxon>Ecdysozoa</taxon>
        <taxon>Nematoda</taxon>
        <taxon>Chromadorea</taxon>
        <taxon>Rhabditida</taxon>
        <taxon>Tylenchina</taxon>
        <taxon>Tylenchomorpha</taxon>
        <taxon>Sphaerularioidea</taxon>
        <taxon>Anguinidae</taxon>
        <taxon>Anguininae</taxon>
        <taxon>Ditylenchus</taxon>
    </lineage>
</organism>
<keyword evidence="7 9" id="KW-0472">Membrane</keyword>
<feature type="transmembrane region" description="Helical" evidence="9">
    <location>
        <begin position="369"/>
        <end position="388"/>
    </location>
</feature>
<feature type="transmembrane region" description="Helical" evidence="9">
    <location>
        <begin position="239"/>
        <end position="266"/>
    </location>
</feature>
<sequence length="469" mass="51466">MFNAHLLPLILLLLPIATKAAFDGSKCGKVKNCVEYPTKCLTSGSTCEYLFSYQQDSDDPDQVVMELQTQRSTSQVAYISVGFSADNQMGEDAVTHCAVAGENVEAHLSQNPGKSNTPQKDLQSEKSILQLMNSEVTGDYIYCQFKQKSSLNSNDLFTPDLSKPVYILLARGPASSPTSIRPHSFDPSSNDFPYVSAKPLNLFKRAEGSDSTTKQDNPESSNNQAGSGPFSLQGSTKLWLIRFHGVLMIIAWLGCVAVAIYSARYLRKIWPNTTPMGLKIWFHIHRTLNVCAVVLMLLAALSIFIGKDLRWTGPWLDRDADQNLSAGGIHSAAGLIATLLAITQPIGALLRCSNEHPKRPIFNGVHHTIGYLGLSLALISIIIAVFKFNTLEVLRIRANREHQRVTAIELHSRAKGNSNPTPSDSYYYQTQKIANTKHSRASQILFAVFALICSAATALLVLHLVSTKS</sequence>
<evidence type="ECO:0000256" key="9">
    <source>
        <dbReference type="SAM" id="Phobius"/>
    </source>
</evidence>
<dbReference type="PROSITE" id="PS50939">
    <property type="entry name" value="CYTOCHROME_B561"/>
    <property type="match status" value="1"/>
</dbReference>
<dbReference type="PANTHER" id="PTHR23130">
    <property type="entry name" value="CYTOCHROME B561 AND DOMON DOMAIN-CONTAINING PROTEIN"/>
    <property type="match status" value="1"/>
</dbReference>
<dbReference type="Gene3D" id="1.20.120.1770">
    <property type="match status" value="1"/>
</dbReference>
<dbReference type="InterPro" id="IPR005018">
    <property type="entry name" value="DOMON_domain"/>
</dbReference>
<dbReference type="Pfam" id="PF03351">
    <property type="entry name" value="DOMON"/>
    <property type="match status" value="1"/>
</dbReference>
<comment type="subcellular location">
    <subcellularLocation>
        <location evidence="1">Membrane</location>
    </subcellularLocation>
</comment>
<keyword evidence="2" id="KW-0813">Transport</keyword>
<evidence type="ECO:0000256" key="3">
    <source>
        <dbReference type="ARBA" id="ARBA00022692"/>
    </source>
</evidence>
<accession>A0A915ENE1</accession>
<dbReference type="SMART" id="SM00665">
    <property type="entry name" value="B561"/>
    <property type="match status" value="1"/>
</dbReference>
<evidence type="ECO:0000259" key="12">
    <source>
        <dbReference type="PROSITE" id="PS50939"/>
    </source>
</evidence>
<dbReference type="PANTHER" id="PTHR23130:SF171">
    <property type="entry name" value="OS01G0895300 PROTEIN"/>
    <property type="match status" value="1"/>
</dbReference>
<keyword evidence="6 9" id="KW-1133">Transmembrane helix</keyword>
<evidence type="ECO:0000256" key="4">
    <source>
        <dbReference type="ARBA" id="ARBA00022729"/>
    </source>
</evidence>
<evidence type="ECO:0000313" key="14">
    <source>
        <dbReference type="WBParaSite" id="jg7198"/>
    </source>
</evidence>
<evidence type="ECO:0000256" key="1">
    <source>
        <dbReference type="ARBA" id="ARBA00004370"/>
    </source>
</evidence>
<keyword evidence="3 9" id="KW-0812">Transmembrane</keyword>
<evidence type="ECO:0000256" key="2">
    <source>
        <dbReference type="ARBA" id="ARBA00022448"/>
    </source>
</evidence>
<feature type="signal peptide" evidence="10">
    <location>
        <begin position="1"/>
        <end position="20"/>
    </location>
</feature>
<dbReference type="Pfam" id="PF03188">
    <property type="entry name" value="Cytochrom_B561"/>
    <property type="match status" value="1"/>
</dbReference>
<feature type="domain" description="Cytochrome b561" evidence="12">
    <location>
        <begin position="205"/>
        <end position="424"/>
    </location>
</feature>
<evidence type="ECO:0000256" key="7">
    <source>
        <dbReference type="ARBA" id="ARBA00023136"/>
    </source>
</evidence>
<dbReference type="Proteomes" id="UP000887574">
    <property type="component" value="Unplaced"/>
</dbReference>
<feature type="compositionally biased region" description="Polar residues" evidence="8">
    <location>
        <begin position="209"/>
        <end position="229"/>
    </location>
</feature>
<feature type="transmembrane region" description="Helical" evidence="9">
    <location>
        <begin position="287"/>
        <end position="306"/>
    </location>
</feature>
<evidence type="ECO:0000256" key="5">
    <source>
        <dbReference type="ARBA" id="ARBA00022982"/>
    </source>
</evidence>
<feature type="domain" description="DOMON" evidence="11">
    <location>
        <begin position="47"/>
        <end position="172"/>
    </location>
</feature>
<feature type="region of interest" description="Disordered" evidence="8">
    <location>
        <begin position="206"/>
        <end position="229"/>
    </location>
</feature>
<keyword evidence="4 10" id="KW-0732">Signal</keyword>
<evidence type="ECO:0000256" key="8">
    <source>
        <dbReference type="SAM" id="MobiDB-lite"/>
    </source>
</evidence>
<dbReference type="GO" id="GO:0016020">
    <property type="term" value="C:membrane"/>
    <property type="evidence" value="ECO:0007669"/>
    <property type="project" value="UniProtKB-SubCell"/>
</dbReference>
<dbReference type="CDD" id="cd09628">
    <property type="entry name" value="DOMON_SDR_2_like"/>
    <property type="match status" value="1"/>
</dbReference>